<keyword evidence="1" id="KW-0378">Hydrolase</keyword>
<name>A0AAV4HFB6_9GAST</name>
<dbReference type="InterPro" id="IPR002772">
    <property type="entry name" value="Glyco_hydro_3_C"/>
</dbReference>
<feature type="domain" description="Fibronectin type III-like" evidence="4">
    <location>
        <begin position="299"/>
        <end position="367"/>
    </location>
</feature>
<evidence type="ECO:0000313" key="5">
    <source>
        <dbReference type="EMBL" id="GFR96847.1"/>
    </source>
</evidence>
<dbReference type="InterPro" id="IPR017853">
    <property type="entry name" value="GH"/>
</dbReference>
<dbReference type="Gene3D" id="3.40.50.1700">
    <property type="entry name" value="Glycoside hydrolase family 3 C-terminal domain"/>
    <property type="match status" value="1"/>
</dbReference>
<comment type="caution">
    <text evidence="5">The sequence shown here is derived from an EMBL/GenBank/DDBJ whole genome shotgun (WGS) entry which is preliminary data.</text>
</comment>
<dbReference type="GO" id="GO:0045493">
    <property type="term" value="P:xylan catabolic process"/>
    <property type="evidence" value="ECO:0007669"/>
    <property type="project" value="InterPro"/>
</dbReference>
<dbReference type="InterPro" id="IPR044993">
    <property type="entry name" value="BXL"/>
</dbReference>
<accession>A0AAV4HFB6</accession>
<dbReference type="AlphaFoldDB" id="A0AAV4HFB6"/>
<dbReference type="SUPFAM" id="SSF52279">
    <property type="entry name" value="Beta-D-glucan exohydrolase, C-terminal domain"/>
    <property type="match status" value="1"/>
</dbReference>
<dbReference type="InterPro" id="IPR036962">
    <property type="entry name" value="Glyco_hydro_3_N_sf"/>
</dbReference>
<dbReference type="Proteomes" id="UP000762676">
    <property type="component" value="Unassembled WGS sequence"/>
</dbReference>
<dbReference type="PANTHER" id="PTHR42721:SF42">
    <property type="entry name" value="FIBRONECTIN TYPE III-LIKE DOMAIN-CONTAINING PROTEIN"/>
    <property type="match status" value="1"/>
</dbReference>
<protein>
    <submittedName>
        <fullName evidence="5">Periplasmic beta-glucosidase</fullName>
    </submittedName>
</protein>
<dbReference type="InterPro" id="IPR013783">
    <property type="entry name" value="Ig-like_fold"/>
</dbReference>
<dbReference type="Gene3D" id="2.60.40.10">
    <property type="entry name" value="Immunoglobulins"/>
    <property type="match status" value="1"/>
</dbReference>
<dbReference type="InterPro" id="IPR026891">
    <property type="entry name" value="Fn3-like"/>
</dbReference>
<dbReference type="Pfam" id="PF01915">
    <property type="entry name" value="Glyco_hydro_3_C"/>
    <property type="match status" value="1"/>
</dbReference>
<gene>
    <name evidence="5" type="ORF">ElyMa_004461600</name>
</gene>
<dbReference type="SUPFAM" id="SSF51445">
    <property type="entry name" value="(Trans)glycosidases"/>
    <property type="match status" value="1"/>
</dbReference>
<dbReference type="Gene3D" id="3.20.20.300">
    <property type="entry name" value="Glycoside hydrolase, family 3, N-terminal domain"/>
    <property type="match status" value="1"/>
</dbReference>
<evidence type="ECO:0000256" key="2">
    <source>
        <dbReference type="ARBA" id="ARBA00023295"/>
    </source>
</evidence>
<reference evidence="5 6" key="1">
    <citation type="journal article" date="2021" name="Elife">
        <title>Chloroplast acquisition without the gene transfer in kleptoplastic sea slugs, Plakobranchus ocellatus.</title>
        <authorList>
            <person name="Maeda T."/>
            <person name="Takahashi S."/>
            <person name="Yoshida T."/>
            <person name="Shimamura S."/>
            <person name="Takaki Y."/>
            <person name="Nagai Y."/>
            <person name="Toyoda A."/>
            <person name="Suzuki Y."/>
            <person name="Arimoto A."/>
            <person name="Ishii H."/>
            <person name="Satoh N."/>
            <person name="Nishiyama T."/>
            <person name="Hasebe M."/>
            <person name="Maruyama T."/>
            <person name="Minagawa J."/>
            <person name="Obokata J."/>
            <person name="Shigenobu S."/>
        </authorList>
    </citation>
    <scope>NUCLEOTIDE SEQUENCE [LARGE SCALE GENOMIC DNA]</scope>
</reference>
<dbReference type="EMBL" id="BMAT01009022">
    <property type="protein sequence ID" value="GFR96847.1"/>
    <property type="molecule type" value="Genomic_DNA"/>
</dbReference>
<evidence type="ECO:0000256" key="3">
    <source>
        <dbReference type="SAM" id="SignalP"/>
    </source>
</evidence>
<dbReference type="Pfam" id="PF14310">
    <property type="entry name" value="Fn3-like"/>
    <property type="match status" value="1"/>
</dbReference>
<dbReference type="PANTHER" id="PTHR42721">
    <property type="entry name" value="SUGAR HYDROLASE-RELATED"/>
    <property type="match status" value="1"/>
</dbReference>
<feature type="chain" id="PRO_5043416542" evidence="3">
    <location>
        <begin position="22"/>
        <end position="395"/>
    </location>
</feature>
<organism evidence="5 6">
    <name type="scientific">Elysia marginata</name>
    <dbReference type="NCBI Taxonomy" id="1093978"/>
    <lineage>
        <taxon>Eukaryota</taxon>
        <taxon>Metazoa</taxon>
        <taxon>Spiralia</taxon>
        <taxon>Lophotrochozoa</taxon>
        <taxon>Mollusca</taxon>
        <taxon>Gastropoda</taxon>
        <taxon>Heterobranchia</taxon>
        <taxon>Euthyneura</taxon>
        <taxon>Panpulmonata</taxon>
        <taxon>Sacoglossa</taxon>
        <taxon>Placobranchoidea</taxon>
        <taxon>Plakobranchidae</taxon>
        <taxon>Elysia</taxon>
    </lineage>
</organism>
<feature type="signal peptide" evidence="3">
    <location>
        <begin position="1"/>
        <end position="21"/>
    </location>
</feature>
<keyword evidence="2" id="KW-0326">Glycosidase</keyword>
<evidence type="ECO:0000256" key="1">
    <source>
        <dbReference type="ARBA" id="ARBA00022801"/>
    </source>
</evidence>
<keyword evidence="6" id="KW-1185">Reference proteome</keyword>
<keyword evidence="3" id="KW-0732">Signal</keyword>
<dbReference type="GO" id="GO:0031222">
    <property type="term" value="P:arabinan catabolic process"/>
    <property type="evidence" value="ECO:0007669"/>
    <property type="project" value="TreeGrafter"/>
</dbReference>
<dbReference type="SMART" id="SM01217">
    <property type="entry name" value="Fn3_like"/>
    <property type="match status" value="1"/>
</dbReference>
<proteinExistence type="predicted"/>
<dbReference type="InterPro" id="IPR036881">
    <property type="entry name" value="Glyco_hydro_3_C_sf"/>
</dbReference>
<dbReference type="GO" id="GO:0046556">
    <property type="term" value="F:alpha-L-arabinofuranosidase activity"/>
    <property type="evidence" value="ECO:0007669"/>
    <property type="project" value="TreeGrafter"/>
</dbReference>
<sequence length="395" mass="43535">MGSRELFLLTALYVAVSLIAGETHIDFEKNFSVSENGISASASLHWGNGDSPKEDDYPFRDPSLPWDVRVDDLVSRLTLQEIMVQMARGGAGEYTTPAPAIPRLGVPPYVFNSNCHRGDQGAKGDATAFPQSIGIAATFRKHTERTLTCLESSPRTSWLVFMGKARLIVLLFNAGPLNVTFADNDKNVDAILECFFPGQSTGDAIVNVLTNKDGKNSPAGRLPNTWPLSFSQLPPMVNYSMKGRTYRYMTGEALYSFGYGLSYTNFNYQAMSLKPKVKAGHDIHVALALTNNGTVDSDEVIQCYLSWKDTSLPVPIRQLGYFNRVHIQAGQQIQHSLTIKAHRTAYWKEGLWVISKGMMSLSCGGQQPGQRKSAPSNIVTAQFEITDTITYTDDL</sequence>
<dbReference type="GO" id="GO:0009044">
    <property type="term" value="F:xylan 1,4-beta-xylosidase activity"/>
    <property type="evidence" value="ECO:0007669"/>
    <property type="project" value="InterPro"/>
</dbReference>
<evidence type="ECO:0000313" key="6">
    <source>
        <dbReference type="Proteomes" id="UP000762676"/>
    </source>
</evidence>
<evidence type="ECO:0000259" key="4">
    <source>
        <dbReference type="SMART" id="SM01217"/>
    </source>
</evidence>